<comment type="pathway">
    <text evidence="1">Amino-sugar metabolism; 1,6-anhydro-N-acetylmuramate degradation.</text>
</comment>
<proteinExistence type="inferred from homology"/>
<protein>
    <recommendedName>
        <fullName evidence="1">Anhydro-N-acetylmuramic acid kinase</fullName>
        <ecNumber evidence="1">2.7.1.170</ecNumber>
    </recommendedName>
    <alternativeName>
        <fullName evidence="1">AnhMurNAc kinase</fullName>
    </alternativeName>
</protein>
<feature type="binding site" evidence="1">
    <location>
        <begin position="13"/>
        <end position="20"/>
    </location>
    <ligand>
        <name>ATP</name>
        <dbReference type="ChEBI" id="CHEBI:30616"/>
    </ligand>
</feature>
<dbReference type="SUPFAM" id="SSF53067">
    <property type="entry name" value="Actin-like ATPase domain"/>
    <property type="match status" value="1"/>
</dbReference>
<dbReference type="EMBL" id="JBHRTF010000013">
    <property type="protein sequence ID" value="MFC3117100.1"/>
    <property type="molecule type" value="Genomic_DNA"/>
</dbReference>
<dbReference type="InterPro" id="IPR043129">
    <property type="entry name" value="ATPase_NBD"/>
</dbReference>
<dbReference type="EC" id="2.7.1.170" evidence="1"/>
<dbReference type="NCBIfam" id="NF007148">
    <property type="entry name" value="PRK09585.3-2"/>
    <property type="match status" value="1"/>
</dbReference>
<keyword evidence="3" id="KW-1185">Reference proteome</keyword>
<dbReference type="Pfam" id="PF03702">
    <property type="entry name" value="AnmK"/>
    <property type="match status" value="1"/>
</dbReference>
<evidence type="ECO:0000256" key="1">
    <source>
        <dbReference type="HAMAP-Rule" id="MF_01270"/>
    </source>
</evidence>
<sequence length="369" mass="39864">MPSPQLYIGLMSGTSADAIDAVLVDFQASPHIIAKYSSPLGSEIRNEIHALAQPSANEIDRLGKLDIQLAELFSQACLALLREANINAGKIVAIGSHGQTIRHRPPGSNEGCFTLQIGDPNLIAELTGITTVADFRRRDMAAGGQGAPLVPAFHRALFHCPDEHRAIVNLGGMANITWLPKQGPTLGFDTGPANALMDSWTLTHLGTRYDKSGAWAASGRVDQQLLHQLLAHNFFAKPAPKSTGRETFNYEWLVSTLNKRIIKPEDVQATLLELTAVSVCDAIKQLNEASIAVFVCGGGAYNHQLMSRLSDLFGDNQVATTAQLGIDPQWIEAMAFAWLAQQTINHRPGNLKSVTGARREVILGGVYYA</sequence>
<comment type="pathway">
    <text evidence="1">Cell wall biogenesis; peptidoglycan recycling.</text>
</comment>
<accession>A0ABV7FIP3</accession>
<keyword evidence="1 2" id="KW-0418">Kinase</keyword>
<dbReference type="NCBIfam" id="NF007139">
    <property type="entry name" value="PRK09585.1-3"/>
    <property type="match status" value="1"/>
</dbReference>
<keyword evidence="1 2" id="KW-0808">Transferase</keyword>
<evidence type="ECO:0000313" key="2">
    <source>
        <dbReference type="EMBL" id="MFC3117100.1"/>
    </source>
</evidence>
<organism evidence="2 3">
    <name type="scientific">Cellvibrio fontiphilus</name>
    <dbReference type="NCBI Taxonomy" id="1815559"/>
    <lineage>
        <taxon>Bacteria</taxon>
        <taxon>Pseudomonadati</taxon>
        <taxon>Pseudomonadota</taxon>
        <taxon>Gammaproteobacteria</taxon>
        <taxon>Cellvibrionales</taxon>
        <taxon>Cellvibrionaceae</taxon>
        <taxon>Cellvibrio</taxon>
    </lineage>
</organism>
<reference evidence="3" key="1">
    <citation type="journal article" date="2019" name="Int. J. Syst. Evol. Microbiol.">
        <title>The Global Catalogue of Microorganisms (GCM) 10K type strain sequencing project: providing services to taxonomists for standard genome sequencing and annotation.</title>
        <authorList>
            <consortium name="The Broad Institute Genomics Platform"/>
            <consortium name="The Broad Institute Genome Sequencing Center for Infectious Disease"/>
            <person name="Wu L."/>
            <person name="Ma J."/>
        </authorList>
    </citation>
    <scope>NUCLEOTIDE SEQUENCE [LARGE SCALE GENOMIC DNA]</scope>
    <source>
        <strain evidence="3">KCTC 52237</strain>
    </source>
</reference>
<dbReference type="HAMAP" id="MF_01270">
    <property type="entry name" value="AnhMurNAc_kinase"/>
    <property type="match status" value="1"/>
</dbReference>
<dbReference type="CDD" id="cd24050">
    <property type="entry name" value="ASKHA_NBD_ANMK"/>
    <property type="match status" value="1"/>
</dbReference>
<dbReference type="RefSeq" id="WP_378121063.1">
    <property type="nucleotide sequence ID" value="NZ_JBHRTF010000013.1"/>
</dbReference>
<comment type="caution">
    <text evidence="2">The sequence shown here is derived from an EMBL/GenBank/DDBJ whole genome shotgun (WGS) entry which is preliminary data.</text>
</comment>
<gene>
    <name evidence="1" type="primary">anmK</name>
    <name evidence="2" type="ORF">ACFODX_16145</name>
</gene>
<dbReference type="Gene3D" id="3.30.420.40">
    <property type="match status" value="2"/>
</dbReference>
<evidence type="ECO:0000313" key="3">
    <source>
        <dbReference type="Proteomes" id="UP001595555"/>
    </source>
</evidence>
<dbReference type="PANTHER" id="PTHR30605:SF0">
    <property type="entry name" value="ANHYDRO-N-ACETYLMURAMIC ACID KINASE"/>
    <property type="match status" value="1"/>
</dbReference>
<dbReference type="GO" id="GO:0016301">
    <property type="term" value="F:kinase activity"/>
    <property type="evidence" value="ECO:0007669"/>
    <property type="project" value="UniProtKB-KW"/>
</dbReference>
<comment type="similarity">
    <text evidence="1">Belongs to the anhydro-N-acetylmuramic acid kinase family.</text>
</comment>
<dbReference type="Proteomes" id="UP001595555">
    <property type="component" value="Unassembled WGS sequence"/>
</dbReference>
<name>A0ABV7FIP3_9GAMM</name>
<comment type="catalytic activity">
    <reaction evidence="1">
        <text>1,6-anhydro-N-acetyl-beta-muramate + ATP + H2O = N-acetyl-D-muramate 6-phosphate + ADP + H(+)</text>
        <dbReference type="Rhea" id="RHEA:24952"/>
        <dbReference type="ChEBI" id="CHEBI:15377"/>
        <dbReference type="ChEBI" id="CHEBI:15378"/>
        <dbReference type="ChEBI" id="CHEBI:30616"/>
        <dbReference type="ChEBI" id="CHEBI:58690"/>
        <dbReference type="ChEBI" id="CHEBI:58722"/>
        <dbReference type="ChEBI" id="CHEBI:456216"/>
        <dbReference type="EC" id="2.7.1.170"/>
    </reaction>
</comment>
<keyword evidence="1" id="KW-0119">Carbohydrate metabolism</keyword>
<comment type="function">
    <text evidence="1">Catalyzes the specific phosphorylation of 1,6-anhydro-N-acetylmuramic acid (anhMurNAc) with the simultaneous cleavage of the 1,6-anhydro ring, generating MurNAc-6-P. Is required for the utilization of anhMurNAc either imported from the medium or derived from its own cell wall murein, and thus plays a role in cell wall recycling.</text>
</comment>
<keyword evidence="1" id="KW-0547">Nucleotide-binding</keyword>
<dbReference type="InterPro" id="IPR005338">
    <property type="entry name" value="Anhydro_N_Ac-Mur_kinase"/>
</dbReference>
<dbReference type="PANTHER" id="PTHR30605">
    <property type="entry name" value="ANHYDRO-N-ACETYLMURAMIC ACID KINASE"/>
    <property type="match status" value="1"/>
</dbReference>
<keyword evidence="1" id="KW-0067">ATP-binding</keyword>